<proteinExistence type="predicted"/>
<evidence type="ECO:0000313" key="2">
    <source>
        <dbReference type="EMBL" id="MFC5511083.1"/>
    </source>
</evidence>
<name>A0ABW0PFI0_9BURK</name>
<dbReference type="Proteomes" id="UP001596031">
    <property type="component" value="Unassembled WGS sequence"/>
</dbReference>
<feature type="region of interest" description="Disordered" evidence="1">
    <location>
        <begin position="180"/>
        <end position="202"/>
    </location>
</feature>
<feature type="region of interest" description="Disordered" evidence="1">
    <location>
        <begin position="86"/>
        <end position="112"/>
    </location>
</feature>
<comment type="caution">
    <text evidence="2">The sequence shown here is derived from an EMBL/GenBank/DDBJ whole genome shotgun (WGS) entry which is preliminary data.</text>
</comment>
<sequence length="230" mass="24164">MTSEYIRPLIASFPWLTESEASGVAAALPSPDPAAPAADHMSRLAAALDTAGLLATSTLLLALSHGSKGTAVAVARRAARSRFERAGAAAALPSDADHGRTPSPAPGPMPAPRDPYIGEEQLRRCVQATVEDVLAKLPGAFGASDSDRIVPLLEGLAGEVRWLKSTIDTERQLRRYREAHGPLPEHQAPQGPASAADRRSVVAGLASSLEQQRFTSHVAPSIDMADGREE</sequence>
<keyword evidence="3" id="KW-1185">Reference proteome</keyword>
<protein>
    <submittedName>
        <fullName evidence="2">Uncharacterized protein</fullName>
    </submittedName>
</protein>
<reference evidence="3" key="1">
    <citation type="journal article" date="2019" name="Int. J. Syst. Evol. Microbiol.">
        <title>The Global Catalogue of Microorganisms (GCM) 10K type strain sequencing project: providing services to taxonomists for standard genome sequencing and annotation.</title>
        <authorList>
            <consortium name="The Broad Institute Genomics Platform"/>
            <consortium name="The Broad Institute Genome Sequencing Center for Infectious Disease"/>
            <person name="Wu L."/>
            <person name="Ma J."/>
        </authorList>
    </citation>
    <scope>NUCLEOTIDE SEQUENCE [LARGE SCALE GENOMIC DNA]</scope>
    <source>
        <strain evidence="3">CCUG 38813</strain>
    </source>
</reference>
<feature type="compositionally biased region" description="Pro residues" evidence="1">
    <location>
        <begin position="103"/>
        <end position="112"/>
    </location>
</feature>
<evidence type="ECO:0000313" key="3">
    <source>
        <dbReference type="Proteomes" id="UP001596031"/>
    </source>
</evidence>
<dbReference type="EMBL" id="JBHSMS010000026">
    <property type="protein sequence ID" value="MFC5511083.1"/>
    <property type="molecule type" value="Genomic_DNA"/>
</dbReference>
<organism evidence="2 3">
    <name type="scientific">Massilia jejuensis</name>
    <dbReference type="NCBI Taxonomy" id="648894"/>
    <lineage>
        <taxon>Bacteria</taxon>
        <taxon>Pseudomonadati</taxon>
        <taxon>Pseudomonadota</taxon>
        <taxon>Betaproteobacteria</taxon>
        <taxon>Burkholderiales</taxon>
        <taxon>Oxalobacteraceae</taxon>
        <taxon>Telluria group</taxon>
        <taxon>Massilia</taxon>
    </lineage>
</organism>
<accession>A0ABW0PFI0</accession>
<evidence type="ECO:0000256" key="1">
    <source>
        <dbReference type="SAM" id="MobiDB-lite"/>
    </source>
</evidence>
<gene>
    <name evidence="2" type="ORF">ACFPOU_08080</name>
</gene>
<dbReference type="RefSeq" id="WP_379719298.1">
    <property type="nucleotide sequence ID" value="NZ_JBHSMS010000026.1"/>
</dbReference>